<dbReference type="GO" id="GO:0008784">
    <property type="term" value="F:alanine racemase activity"/>
    <property type="evidence" value="ECO:0007669"/>
    <property type="project" value="InterPro"/>
</dbReference>
<dbReference type="RefSeq" id="WP_073081530.1">
    <property type="nucleotide sequence ID" value="NZ_FQXV01000014.1"/>
</dbReference>
<dbReference type="Gene3D" id="2.40.37.10">
    <property type="entry name" value="Lyase, Ornithine Decarboxylase, Chain A, domain 1"/>
    <property type="match status" value="1"/>
</dbReference>
<evidence type="ECO:0000313" key="5">
    <source>
        <dbReference type="EMBL" id="SHI20133.1"/>
    </source>
</evidence>
<evidence type="ECO:0000256" key="1">
    <source>
        <dbReference type="ARBA" id="ARBA00001933"/>
    </source>
</evidence>
<dbReference type="PANTHER" id="PTHR30511">
    <property type="entry name" value="ALANINE RACEMASE"/>
    <property type="match status" value="1"/>
</dbReference>
<dbReference type="SMART" id="SM01005">
    <property type="entry name" value="Ala_racemase_C"/>
    <property type="match status" value="1"/>
</dbReference>
<keyword evidence="3" id="KW-0413">Isomerase</keyword>
<dbReference type="STRING" id="1123282.SAMN02745823_03343"/>
<dbReference type="GO" id="GO:0030170">
    <property type="term" value="F:pyridoxal phosphate binding"/>
    <property type="evidence" value="ECO:0007669"/>
    <property type="project" value="TreeGrafter"/>
</dbReference>
<proteinExistence type="predicted"/>
<dbReference type="EMBL" id="FQXV01000014">
    <property type="protein sequence ID" value="SHI20133.1"/>
    <property type="molecule type" value="Genomic_DNA"/>
</dbReference>
<dbReference type="InterPro" id="IPR001608">
    <property type="entry name" value="Ala_racemase_N"/>
</dbReference>
<evidence type="ECO:0000313" key="6">
    <source>
        <dbReference type="Proteomes" id="UP000183995"/>
    </source>
</evidence>
<evidence type="ECO:0000256" key="2">
    <source>
        <dbReference type="ARBA" id="ARBA00022898"/>
    </source>
</evidence>
<dbReference type="SUPFAM" id="SSF51419">
    <property type="entry name" value="PLP-binding barrel"/>
    <property type="match status" value="1"/>
</dbReference>
<keyword evidence="6" id="KW-1185">Reference proteome</keyword>
<sequence length="354" mass="39064">MKYLVIDRRVVRNNLKAIKERADGAAIYADLSANACGMGLLEIAKLLRDDGIHAYAVSDPKDAAFLRSNGFTDERLMMLRSTADPEELSELIDLNVICTVGSYDAAVAINGIAESRKTVAEVQLKVDTGLGRYGFLPEETDKMASIFKYMSSLAIIGMFSTYAGSWRSKKLTLQQYEEFNKVLDRLTELGFETGVAHICDSAALFRYEFGRMDAVRVDTALSGRMPGKSVQGLSRVGYIEAGIEEVGWFPKGHRIGGDHGLVTKKPTKIAVLSVGYYHGFGVDRHLGEHNILELLRRRRRKLFVKIGGQRAHVLGEVGLLHTIIDVTHIECAVGDSVILDVDPVNVKGLPIMYL</sequence>
<feature type="domain" description="Alanine racemase C-terminal" evidence="4">
    <location>
        <begin position="236"/>
        <end position="354"/>
    </location>
</feature>
<name>A0A1M5Z8B0_9FIRM</name>
<dbReference type="InterPro" id="IPR000821">
    <property type="entry name" value="Ala_racemase"/>
</dbReference>
<dbReference type="OrthoDB" id="2081341at2"/>
<dbReference type="InterPro" id="IPR009006">
    <property type="entry name" value="Ala_racemase/Decarboxylase_C"/>
</dbReference>
<keyword evidence="2" id="KW-0663">Pyridoxal phosphate</keyword>
<comment type="cofactor">
    <cofactor evidence="1">
        <name>pyridoxal 5'-phosphate</name>
        <dbReference type="ChEBI" id="CHEBI:597326"/>
    </cofactor>
</comment>
<dbReference type="PRINTS" id="PR00992">
    <property type="entry name" value="ALARACEMASE"/>
</dbReference>
<dbReference type="AlphaFoldDB" id="A0A1M5Z8B0"/>
<organism evidence="5 6">
    <name type="scientific">Sporobacter termitidis DSM 10068</name>
    <dbReference type="NCBI Taxonomy" id="1123282"/>
    <lineage>
        <taxon>Bacteria</taxon>
        <taxon>Bacillati</taxon>
        <taxon>Bacillota</taxon>
        <taxon>Clostridia</taxon>
        <taxon>Eubacteriales</taxon>
        <taxon>Oscillospiraceae</taxon>
        <taxon>Sporobacter</taxon>
    </lineage>
</organism>
<dbReference type="Gene3D" id="3.20.20.10">
    <property type="entry name" value="Alanine racemase"/>
    <property type="match status" value="1"/>
</dbReference>
<dbReference type="InterPro" id="IPR029066">
    <property type="entry name" value="PLP-binding_barrel"/>
</dbReference>
<accession>A0A1M5Z8B0</accession>
<reference evidence="5 6" key="1">
    <citation type="submission" date="2016-11" db="EMBL/GenBank/DDBJ databases">
        <authorList>
            <person name="Jaros S."/>
            <person name="Januszkiewicz K."/>
            <person name="Wedrychowicz H."/>
        </authorList>
    </citation>
    <scope>NUCLEOTIDE SEQUENCE [LARGE SCALE GENOMIC DNA]</scope>
    <source>
        <strain evidence="5 6">DSM 10068</strain>
    </source>
</reference>
<protein>
    <submittedName>
        <fullName evidence="5">Alanine racemase</fullName>
    </submittedName>
</protein>
<dbReference type="Proteomes" id="UP000183995">
    <property type="component" value="Unassembled WGS sequence"/>
</dbReference>
<dbReference type="InterPro" id="IPR011079">
    <property type="entry name" value="Ala_racemase_C"/>
</dbReference>
<dbReference type="Pfam" id="PF00842">
    <property type="entry name" value="Ala_racemase_C"/>
    <property type="match status" value="1"/>
</dbReference>
<dbReference type="Pfam" id="PF01168">
    <property type="entry name" value="Ala_racemase_N"/>
    <property type="match status" value="1"/>
</dbReference>
<gene>
    <name evidence="5" type="ORF">SAMN02745823_03343</name>
</gene>
<evidence type="ECO:0000259" key="4">
    <source>
        <dbReference type="SMART" id="SM01005"/>
    </source>
</evidence>
<dbReference type="GO" id="GO:0005829">
    <property type="term" value="C:cytosol"/>
    <property type="evidence" value="ECO:0007669"/>
    <property type="project" value="TreeGrafter"/>
</dbReference>
<dbReference type="SUPFAM" id="SSF50621">
    <property type="entry name" value="Alanine racemase C-terminal domain-like"/>
    <property type="match status" value="1"/>
</dbReference>
<evidence type="ECO:0000256" key="3">
    <source>
        <dbReference type="ARBA" id="ARBA00023235"/>
    </source>
</evidence>
<dbReference type="PANTHER" id="PTHR30511:SF0">
    <property type="entry name" value="ALANINE RACEMASE, CATABOLIC-RELATED"/>
    <property type="match status" value="1"/>
</dbReference>
<dbReference type="GO" id="GO:0030632">
    <property type="term" value="P:D-alanine biosynthetic process"/>
    <property type="evidence" value="ECO:0007669"/>
    <property type="project" value="TreeGrafter"/>
</dbReference>